<keyword evidence="5" id="KW-1185">Reference proteome</keyword>
<dbReference type="EMBL" id="KZ613966">
    <property type="protein sequence ID" value="PMD30609.1"/>
    <property type="molecule type" value="Genomic_DNA"/>
</dbReference>
<name>A0A2J6QWJ2_HYAVF</name>
<dbReference type="GO" id="GO:0016787">
    <property type="term" value="F:hydrolase activity"/>
    <property type="evidence" value="ECO:0007669"/>
    <property type="project" value="UniProtKB-KW"/>
</dbReference>
<feature type="signal peptide" evidence="2">
    <location>
        <begin position="1"/>
        <end position="19"/>
    </location>
</feature>
<organism evidence="4 5">
    <name type="scientific">Hyaloscypha variabilis (strain UAMH 11265 / GT02V1 / F)</name>
    <name type="common">Meliniomyces variabilis</name>
    <dbReference type="NCBI Taxonomy" id="1149755"/>
    <lineage>
        <taxon>Eukaryota</taxon>
        <taxon>Fungi</taxon>
        <taxon>Dikarya</taxon>
        <taxon>Ascomycota</taxon>
        <taxon>Pezizomycotina</taxon>
        <taxon>Leotiomycetes</taxon>
        <taxon>Helotiales</taxon>
        <taxon>Hyaloscyphaceae</taxon>
        <taxon>Hyaloscypha</taxon>
        <taxon>Hyaloscypha variabilis</taxon>
    </lineage>
</organism>
<dbReference type="GO" id="GO:0071966">
    <property type="term" value="P:fungal-type cell wall polysaccharide metabolic process"/>
    <property type="evidence" value="ECO:0007669"/>
    <property type="project" value="TreeGrafter"/>
</dbReference>
<dbReference type="AlphaFoldDB" id="A0A2J6QWJ2"/>
<reference evidence="4 5" key="1">
    <citation type="submission" date="2016-04" db="EMBL/GenBank/DDBJ databases">
        <title>A degradative enzymes factory behind the ericoid mycorrhizal symbiosis.</title>
        <authorList>
            <consortium name="DOE Joint Genome Institute"/>
            <person name="Martino E."/>
            <person name="Morin E."/>
            <person name="Grelet G."/>
            <person name="Kuo A."/>
            <person name="Kohler A."/>
            <person name="Daghino S."/>
            <person name="Barry K."/>
            <person name="Choi C."/>
            <person name="Cichocki N."/>
            <person name="Clum A."/>
            <person name="Copeland A."/>
            <person name="Hainaut M."/>
            <person name="Haridas S."/>
            <person name="Labutti K."/>
            <person name="Lindquist E."/>
            <person name="Lipzen A."/>
            <person name="Khouja H.-R."/>
            <person name="Murat C."/>
            <person name="Ohm R."/>
            <person name="Olson A."/>
            <person name="Spatafora J."/>
            <person name="Veneault-Fourrey C."/>
            <person name="Henrissat B."/>
            <person name="Grigoriev I."/>
            <person name="Martin F."/>
            <person name="Perotto S."/>
        </authorList>
    </citation>
    <scope>NUCLEOTIDE SEQUENCE [LARGE SCALE GENOMIC DNA]</scope>
    <source>
        <strain evidence="4 5">F</strain>
    </source>
</reference>
<dbReference type="PANTHER" id="PTHR34154:SF3">
    <property type="entry name" value="ALKALI-SENSITIVE LINKAGE PROTEIN 1"/>
    <property type="match status" value="1"/>
</dbReference>
<dbReference type="OrthoDB" id="43654at2759"/>
<dbReference type="Proteomes" id="UP000235786">
    <property type="component" value="Unassembled WGS sequence"/>
</dbReference>
<dbReference type="GO" id="GO:0009277">
    <property type="term" value="C:fungal-type cell wall"/>
    <property type="evidence" value="ECO:0007669"/>
    <property type="project" value="TreeGrafter"/>
</dbReference>
<evidence type="ECO:0000259" key="3">
    <source>
        <dbReference type="Pfam" id="PF11790"/>
    </source>
</evidence>
<protein>
    <submittedName>
        <fullName evidence="4">Glycoside hydrolase family 128 protein</fullName>
    </submittedName>
</protein>
<evidence type="ECO:0000256" key="2">
    <source>
        <dbReference type="SAM" id="SignalP"/>
    </source>
</evidence>
<evidence type="ECO:0000256" key="1">
    <source>
        <dbReference type="SAM" id="Phobius"/>
    </source>
</evidence>
<feature type="chain" id="PRO_5014458460" evidence="2">
    <location>
        <begin position="20"/>
        <end position="313"/>
    </location>
</feature>
<evidence type="ECO:0000313" key="5">
    <source>
        <dbReference type="Proteomes" id="UP000235786"/>
    </source>
</evidence>
<proteinExistence type="predicted"/>
<dbReference type="InterPro" id="IPR024655">
    <property type="entry name" value="Asl1_glyco_hydro_catalytic"/>
</dbReference>
<dbReference type="PANTHER" id="PTHR34154">
    <property type="entry name" value="ALKALI-SENSITIVE LINKAGE PROTEIN 1"/>
    <property type="match status" value="1"/>
</dbReference>
<sequence length="313" mass="35308">MRHHHQLLSVLFLASSAFSQVAFSSSAKRGLPFVPSPQFPQDNQIRVEPGSDLTWFYNYMWAPSPEFSAIAQSHFEYVPMIWGAPANDDDWNFLNNVTDMIKEGRNISHMLGFNEPDGPWSQGGSNMSVSSAVEAWMREIEPLKKLGVKLGAPAVTQRGQDWLAQFMAACLNCTIDFIPLHYYGNLSGFQDLVSRVHTTYPNIKLWINEFGFDHVALQPTQEFFNDTTQFLDSADYIERYSWFGTFRSNASNVGPNGCMLTQDGKLTDIGSWYLGGAATNNVPSVASKIYSIRTDIWVVVILVMVMNLFWLMV</sequence>
<keyword evidence="4" id="KW-0378">Hydrolase</keyword>
<evidence type="ECO:0000313" key="4">
    <source>
        <dbReference type="EMBL" id="PMD30609.1"/>
    </source>
</evidence>
<keyword evidence="1" id="KW-0472">Membrane</keyword>
<dbReference type="STRING" id="1149755.A0A2J6QWJ2"/>
<dbReference type="InterPro" id="IPR017853">
    <property type="entry name" value="GH"/>
</dbReference>
<dbReference type="Gene3D" id="3.20.20.80">
    <property type="entry name" value="Glycosidases"/>
    <property type="match status" value="1"/>
</dbReference>
<dbReference type="Pfam" id="PF11790">
    <property type="entry name" value="Glyco_hydro_cc"/>
    <property type="match status" value="1"/>
</dbReference>
<accession>A0A2J6QWJ2</accession>
<feature type="transmembrane region" description="Helical" evidence="1">
    <location>
        <begin position="296"/>
        <end position="312"/>
    </location>
</feature>
<keyword evidence="2" id="KW-0732">Signal</keyword>
<feature type="domain" description="Asl1-like glycosyl hydrolase catalytic" evidence="3">
    <location>
        <begin position="40"/>
        <end position="273"/>
    </location>
</feature>
<gene>
    <name evidence="4" type="ORF">L207DRAFT_614016</name>
</gene>
<dbReference type="SUPFAM" id="SSF51445">
    <property type="entry name" value="(Trans)glycosidases"/>
    <property type="match status" value="1"/>
</dbReference>
<dbReference type="InterPro" id="IPR053183">
    <property type="entry name" value="ASL1"/>
</dbReference>
<keyword evidence="1" id="KW-1133">Transmembrane helix</keyword>
<keyword evidence="1" id="KW-0812">Transmembrane</keyword>